<feature type="signal peptide" evidence="1">
    <location>
        <begin position="1"/>
        <end position="21"/>
    </location>
</feature>
<gene>
    <name evidence="2" type="ORF">OE749_18295</name>
</gene>
<comment type="caution">
    <text evidence="2">The sequence shown here is derived from an EMBL/GenBank/DDBJ whole genome shotgun (WGS) entry which is preliminary data.</text>
</comment>
<feature type="chain" id="PRO_5046270952" evidence="1">
    <location>
        <begin position="22"/>
        <end position="291"/>
    </location>
</feature>
<evidence type="ECO:0000256" key="1">
    <source>
        <dbReference type="SAM" id="SignalP"/>
    </source>
</evidence>
<evidence type="ECO:0000313" key="3">
    <source>
        <dbReference type="Proteomes" id="UP001652504"/>
    </source>
</evidence>
<dbReference type="EMBL" id="JAOWKX010000014">
    <property type="protein sequence ID" value="MCV2886650.1"/>
    <property type="molecule type" value="Genomic_DNA"/>
</dbReference>
<evidence type="ECO:0000313" key="2">
    <source>
        <dbReference type="EMBL" id="MCV2886650.1"/>
    </source>
</evidence>
<reference evidence="2 3" key="1">
    <citation type="submission" date="2022-10" db="EMBL/GenBank/DDBJ databases">
        <title>Aestuariibacter sp. AA17 isolated from Montipora capitata coral fragment.</title>
        <authorList>
            <person name="Emsley S.A."/>
            <person name="Pfannmuller K.M."/>
            <person name="Loughran R.M."/>
            <person name="Shlafstein M."/>
            <person name="Papke E."/>
            <person name="Saw J.H."/>
            <person name="Ushijima B."/>
            <person name="Videau P."/>
        </authorList>
    </citation>
    <scope>NUCLEOTIDE SEQUENCE [LARGE SCALE GENOMIC DNA]</scope>
    <source>
        <strain evidence="2 3">AA17</strain>
    </source>
</reference>
<accession>A0ABT3ADA4</accession>
<proteinExistence type="predicted"/>
<sequence length="291" mass="32060">MIKGLILSGVCAFSMSITALASNLVGIHVEGNVALINVAQPDVNNLPECAQNSEYFNQYAIDITSTEGKAQYAMVISALSSNQSLHVVGNNRCELIPNVTGVSRLYFDDKIEQIRDFSHTILGQYVETYIGFTDEYENNSAQKTYFEAFGSNETPSPQFSQITTTERTLIGQRLEGKGWLTAVLLPAMKKETRFKLEVLLDGETYVIEDVTQRDSGNWHGRVFFGMVNDSLSGYDGRPANMIASPNYVAQEGKGVSFNQSLEVWLTLDKTPDTSTEGGVYAAFDMLFGSAF</sequence>
<dbReference type="RefSeq" id="WP_263713940.1">
    <property type="nucleotide sequence ID" value="NZ_JAOWKX010000014.1"/>
</dbReference>
<name>A0ABT3ADA4_9ALTE</name>
<dbReference type="Proteomes" id="UP001652504">
    <property type="component" value="Unassembled WGS sequence"/>
</dbReference>
<keyword evidence="1" id="KW-0732">Signal</keyword>
<keyword evidence="3" id="KW-1185">Reference proteome</keyword>
<organism evidence="2 3">
    <name type="scientific">Fluctibacter corallii</name>
    <dbReference type="NCBI Taxonomy" id="2984329"/>
    <lineage>
        <taxon>Bacteria</taxon>
        <taxon>Pseudomonadati</taxon>
        <taxon>Pseudomonadota</taxon>
        <taxon>Gammaproteobacteria</taxon>
        <taxon>Alteromonadales</taxon>
        <taxon>Alteromonadaceae</taxon>
        <taxon>Fluctibacter</taxon>
    </lineage>
</organism>
<protein>
    <submittedName>
        <fullName evidence="2">Uncharacterized protein</fullName>
    </submittedName>
</protein>